<dbReference type="InterPro" id="IPR001965">
    <property type="entry name" value="Znf_PHD"/>
</dbReference>
<keyword evidence="3 7" id="KW-0863">Zinc-finger</keyword>
<feature type="region of interest" description="Disordered" evidence="8">
    <location>
        <begin position="652"/>
        <end position="671"/>
    </location>
</feature>
<evidence type="ECO:0000313" key="13">
    <source>
        <dbReference type="Proteomes" id="UP001196530"/>
    </source>
</evidence>
<dbReference type="SUPFAM" id="SSF57903">
    <property type="entry name" value="FYVE/PHD zinc finger"/>
    <property type="match status" value="1"/>
</dbReference>
<dbReference type="Pfam" id="PF00628">
    <property type="entry name" value="PHD"/>
    <property type="match status" value="1"/>
</dbReference>
<dbReference type="Proteomes" id="UP001196530">
    <property type="component" value="Unassembled WGS sequence"/>
</dbReference>
<feature type="domain" description="JmjN" evidence="10">
    <location>
        <begin position="7"/>
        <end position="50"/>
    </location>
</feature>
<evidence type="ECO:0000256" key="3">
    <source>
        <dbReference type="ARBA" id="ARBA00022771"/>
    </source>
</evidence>
<accession>A0AAN6I3W3</accession>
<dbReference type="InterPro" id="IPR019786">
    <property type="entry name" value="Zinc_finger_PHD-type_CS"/>
</dbReference>
<name>A0AAN6I3W3_PICAN</name>
<evidence type="ECO:0000256" key="4">
    <source>
        <dbReference type="ARBA" id="ARBA00022833"/>
    </source>
</evidence>
<dbReference type="InterPro" id="IPR003349">
    <property type="entry name" value="JmjN"/>
</dbReference>
<evidence type="ECO:0000256" key="8">
    <source>
        <dbReference type="SAM" id="MobiDB-lite"/>
    </source>
</evidence>
<dbReference type="GO" id="GO:0005634">
    <property type="term" value="C:nucleus"/>
    <property type="evidence" value="ECO:0007669"/>
    <property type="project" value="UniProtKB-SubCell"/>
</dbReference>
<evidence type="ECO:0008006" key="14">
    <source>
        <dbReference type="Google" id="ProtNLM"/>
    </source>
</evidence>
<sequence>MLHTQEAPTLYPSEEEFSDPIRYLSSKEIIGIGEQYGILKIKPPRGWRPPFALNPDTFKFHTRLQTLSELSLTNRSRLFWLNGFNNYLRMKGKEQLETGFADLKRPLGEHHGSTGAKKEVHLYDLYVENEAYSYKGKFEDESLYRDFVEYVHFLKNKGQERPARTSVSCQMKDMFRKKKSNACEKCGKLDEPDTILICDDCNRNFHMRCLEPALKEVPDTDWFCDDCLKGSSAEYGFEEDFESIYTIREFARECDDLKTRYCNEMFNGDMNPSVDAIEKVFWRLVDTQDEEEEDFEVRYGADIHNDGPGEVSAFPTRSHPFKEEYDRYLDHPFNLTNLPFAKGSLLSYIKENRDQISGMTIPWLYIGSMFSTFCWHKEDHYTLSANYCHMGATKKWYGIPAADCEIFESVCHDLCPDYFSKQPDLLHQLVTLLSPDRISELVRQKFGRKIRIFSVNQEPNEFVITFPKVYHAGFNCGFNVNEAVNFTMPYWLRYGKQAIDEYKPVKKENVFNHFKLLRNILDDLRARQGMPDVWWTDFETSSISSMIKTAFVDYLTAVRNYKAKMSSRDIQSLLHGLEVIDYQNYIKLREEDRPSRQSDKVVGRKGTMSTEEEAEEIICMNCKAYPNFKWLGLDMLKEAQLAIDKYNKSQESLLPTPNHTPKQDQASSFSKEEDGVIIILDDDDDDEPPARRRSTESDEEAPVRKSRRLAKKSDSPVSHPIDEAKLEYEANLSLLRRIKRRRKQFPNYGKVYMCLNCLEQRLDDFELDQLKYCGAVFLENEVGELEKYLTDQLGAEVEI</sequence>
<dbReference type="PROSITE" id="PS01359">
    <property type="entry name" value="ZF_PHD_1"/>
    <property type="match status" value="1"/>
</dbReference>
<dbReference type="CDD" id="cd15543">
    <property type="entry name" value="PHD_RSF1"/>
    <property type="match status" value="1"/>
</dbReference>
<dbReference type="PROSITE" id="PS51184">
    <property type="entry name" value="JMJC"/>
    <property type="match status" value="1"/>
</dbReference>
<keyword evidence="6" id="KW-0539">Nucleus</keyword>
<dbReference type="PANTHER" id="PTHR10694:SF33">
    <property type="entry name" value="LYSINE-SPECIFIC DEMETHYLASE 5"/>
    <property type="match status" value="1"/>
</dbReference>
<feature type="domain" description="JmjC" evidence="11">
    <location>
        <begin position="327"/>
        <end position="503"/>
    </location>
</feature>
<dbReference type="PANTHER" id="PTHR10694">
    <property type="entry name" value="LYSINE-SPECIFIC DEMETHYLASE"/>
    <property type="match status" value="1"/>
</dbReference>
<feature type="compositionally biased region" description="Polar residues" evidence="8">
    <location>
        <begin position="652"/>
        <end position="669"/>
    </location>
</feature>
<dbReference type="SUPFAM" id="SSF51197">
    <property type="entry name" value="Clavaminate synthase-like"/>
    <property type="match status" value="1"/>
</dbReference>
<evidence type="ECO:0000256" key="1">
    <source>
        <dbReference type="ARBA" id="ARBA00004123"/>
    </source>
</evidence>
<evidence type="ECO:0000256" key="2">
    <source>
        <dbReference type="ARBA" id="ARBA00022723"/>
    </source>
</evidence>
<dbReference type="Pfam" id="PF02375">
    <property type="entry name" value="JmjN"/>
    <property type="match status" value="1"/>
</dbReference>
<comment type="subcellular location">
    <subcellularLocation>
        <location evidence="1">Nucleus</location>
    </subcellularLocation>
</comment>
<evidence type="ECO:0000313" key="12">
    <source>
        <dbReference type="EMBL" id="KAG7816810.1"/>
    </source>
</evidence>
<proteinExistence type="predicted"/>
<keyword evidence="5" id="KW-0408">Iron</keyword>
<dbReference type="Pfam" id="PF02373">
    <property type="entry name" value="JmjC"/>
    <property type="match status" value="1"/>
</dbReference>
<dbReference type="InterPro" id="IPR011011">
    <property type="entry name" value="Znf_FYVE_PHD"/>
</dbReference>
<evidence type="ECO:0000259" key="9">
    <source>
        <dbReference type="PROSITE" id="PS50016"/>
    </source>
</evidence>
<keyword evidence="2" id="KW-0479">Metal-binding</keyword>
<evidence type="ECO:0000256" key="5">
    <source>
        <dbReference type="ARBA" id="ARBA00023004"/>
    </source>
</evidence>
<evidence type="ECO:0000259" key="11">
    <source>
        <dbReference type="PROSITE" id="PS51184"/>
    </source>
</evidence>
<dbReference type="InterPro" id="IPR019787">
    <property type="entry name" value="Znf_PHD-finger"/>
</dbReference>
<dbReference type="EMBL" id="JAHLUX010000009">
    <property type="protein sequence ID" value="KAG7816810.1"/>
    <property type="molecule type" value="Genomic_DNA"/>
</dbReference>
<dbReference type="GO" id="GO:0008270">
    <property type="term" value="F:zinc ion binding"/>
    <property type="evidence" value="ECO:0007669"/>
    <property type="project" value="UniProtKB-KW"/>
</dbReference>
<keyword evidence="4" id="KW-0862">Zinc</keyword>
<gene>
    <name evidence="12" type="ORF">KL928_004274</name>
</gene>
<dbReference type="GO" id="GO:0000785">
    <property type="term" value="C:chromatin"/>
    <property type="evidence" value="ECO:0007669"/>
    <property type="project" value="TreeGrafter"/>
</dbReference>
<dbReference type="InterPro" id="IPR003347">
    <property type="entry name" value="JmjC_dom"/>
</dbReference>
<reference evidence="12" key="1">
    <citation type="journal article" date="2021" name="G3 (Bethesda)">
        <title>Genomic diversity, chromosomal rearrangements, and interspecies hybridization in the ogataea polymorpha species complex.</title>
        <authorList>
            <person name="Hanson S.J."/>
            <person name="Cinneide E.O."/>
            <person name="Salzberg L.I."/>
            <person name="Wolfe K.H."/>
            <person name="McGowan J."/>
            <person name="Fitzpatrick D.A."/>
            <person name="Matlin K."/>
        </authorList>
    </citation>
    <scope>NUCLEOTIDE SEQUENCE</scope>
    <source>
        <strain evidence="12">61-244</strain>
    </source>
</reference>
<dbReference type="AlphaFoldDB" id="A0AAN6I3W3"/>
<organism evidence="12 13">
    <name type="scientific">Pichia angusta</name>
    <name type="common">Yeast</name>
    <name type="synonym">Hansenula polymorpha</name>
    <dbReference type="NCBI Taxonomy" id="870730"/>
    <lineage>
        <taxon>Eukaryota</taxon>
        <taxon>Fungi</taxon>
        <taxon>Dikarya</taxon>
        <taxon>Ascomycota</taxon>
        <taxon>Saccharomycotina</taxon>
        <taxon>Pichiomycetes</taxon>
        <taxon>Pichiales</taxon>
        <taxon>Pichiaceae</taxon>
        <taxon>Ogataea</taxon>
    </lineage>
</organism>
<dbReference type="Gene3D" id="2.30.30.1150">
    <property type="match status" value="1"/>
</dbReference>
<dbReference type="GeneID" id="66128325"/>
<dbReference type="Gene3D" id="2.60.120.650">
    <property type="entry name" value="Cupin"/>
    <property type="match status" value="2"/>
</dbReference>
<dbReference type="RefSeq" id="XP_043058341.1">
    <property type="nucleotide sequence ID" value="XM_043204954.1"/>
</dbReference>
<evidence type="ECO:0000256" key="7">
    <source>
        <dbReference type="PROSITE-ProRule" id="PRU00146"/>
    </source>
</evidence>
<feature type="domain" description="PHD-type" evidence="9">
    <location>
        <begin position="180"/>
        <end position="230"/>
    </location>
</feature>
<dbReference type="SMART" id="SM00545">
    <property type="entry name" value="JmjN"/>
    <property type="match status" value="1"/>
</dbReference>
<dbReference type="SMART" id="SM00558">
    <property type="entry name" value="JmjC"/>
    <property type="match status" value="1"/>
</dbReference>
<evidence type="ECO:0000256" key="6">
    <source>
        <dbReference type="ARBA" id="ARBA00023242"/>
    </source>
</evidence>
<evidence type="ECO:0000259" key="10">
    <source>
        <dbReference type="PROSITE" id="PS51183"/>
    </source>
</evidence>
<comment type="caution">
    <text evidence="12">The sequence shown here is derived from an EMBL/GenBank/DDBJ whole genome shotgun (WGS) entry which is preliminary data.</text>
</comment>
<dbReference type="SMART" id="SM00249">
    <property type="entry name" value="PHD"/>
    <property type="match status" value="1"/>
</dbReference>
<protein>
    <recommendedName>
        <fullName evidence="14">Histone demethylase JHD2</fullName>
    </recommendedName>
</protein>
<dbReference type="GO" id="GO:0006355">
    <property type="term" value="P:regulation of DNA-templated transcription"/>
    <property type="evidence" value="ECO:0007669"/>
    <property type="project" value="TreeGrafter"/>
</dbReference>
<dbReference type="PROSITE" id="PS50016">
    <property type="entry name" value="ZF_PHD_2"/>
    <property type="match status" value="1"/>
</dbReference>
<dbReference type="PROSITE" id="PS51183">
    <property type="entry name" value="JMJN"/>
    <property type="match status" value="1"/>
</dbReference>
<feature type="region of interest" description="Disordered" evidence="8">
    <location>
        <begin position="679"/>
        <end position="718"/>
    </location>
</feature>
<dbReference type="GO" id="GO:0034647">
    <property type="term" value="F:histone H3K4me/H3K4me2/H3K4me3 demethylase activity"/>
    <property type="evidence" value="ECO:0007669"/>
    <property type="project" value="TreeGrafter"/>
</dbReference>